<evidence type="ECO:0000259" key="4">
    <source>
        <dbReference type="PROSITE" id="PS51832"/>
    </source>
</evidence>
<dbReference type="Gene3D" id="1.10.3210.10">
    <property type="entry name" value="Hypothetical protein af1432"/>
    <property type="match status" value="1"/>
</dbReference>
<evidence type="ECO:0000256" key="1">
    <source>
        <dbReference type="SAM" id="Coils"/>
    </source>
</evidence>
<keyword evidence="5" id="KW-0378">Hydrolase</keyword>
<gene>
    <name evidence="5" type="primary">rpfG</name>
    <name evidence="5" type="ORF">SCFA_660050</name>
</gene>
<dbReference type="Gene3D" id="3.40.50.2300">
    <property type="match status" value="1"/>
</dbReference>
<dbReference type="Pfam" id="PF13487">
    <property type="entry name" value="HD_5"/>
    <property type="match status" value="1"/>
</dbReference>
<organism evidence="5">
    <name type="scientific">anaerobic digester metagenome</name>
    <dbReference type="NCBI Taxonomy" id="1263854"/>
    <lineage>
        <taxon>unclassified sequences</taxon>
        <taxon>metagenomes</taxon>
        <taxon>ecological metagenomes</taxon>
    </lineage>
</organism>
<dbReference type="PROSITE" id="PS50110">
    <property type="entry name" value="RESPONSE_REGULATORY"/>
    <property type="match status" value="1"/>
</dbReference>
<sequence length="475" mass="53210">MMQEKVLIVDDDPGIRSTISELIQELGFGTETASDGLDALEVLDSGPFLCVFTDIMMPNMSGLELIRRIKARDVSLPIIVITGYASVEIAIDAMKCGASDFISKPFKVKQIEILLNKVMREKSLLEENRRFSDALHLHRLIDNLVGQLEDKKEEILSLKEISDRIIRLKGIRDLVGAIVDVSGQILDDAQVTFFPLSRKTGRLLDTESGKELPADPDLLQGHIVRKHHSNSHLVERFETVFPLMIEGQVFGALDIVSPSLLGDEKESKIQYLLNRSAERMENVALYEGLYDNMLSTLKSMAKILDARDPHTSQHSTRVTSLSMTLADGLVLTQEERDTLYIAASLHDIGKVGIPDSILLKPSALTDEEFAVIKKHPDIGADILKSLPPMIKETEIIRHHHERYDGRGYPLGLKAEEIPYLSRIITLADSFDAMTSDRPYRKGMTTEEAIQEIDRCKGRQFDPALAEIFIQKISNL</sequence>
<dbReference type="InterPro" id="IPR001789">
    <property type="entry name" value="Sig_transdc_resp-reg_receiver"/>
</dbReference>
<dbReference type="InterPro" id="IPR052020">
    <property type="entry name" value="Cyclic_di-GMP/3'3'-cGAMP_PDE"/>
</dbReference>
<feature type="coiled-coil region" evidence="1">
    <location>
        <begin position="108"/>
        <end position="161"/>
    </location>
</feature>
<dbReference type="GO" id="GO:0071111">
    <property type="term" value="F:cyclic-guanylate-specific phosphodiesterase activity"/>
    <property type="evidence" value="ECO:0007669"/>
    <property type="project" value="UniProtKB-EC"/>
</dbReference>
<dbReference type="EC" id="3.1.4.52" evidence="5"/>
<dbReference type="InterPro" id="IPR003607">
    <property type="entry name" value="HD/PDEase_dom"/>
</dbReference>
<evidence type="ECO:0000259" key="3">
    <source>
        <dbReference type="PROSITE" id="PS51831"/>
    </source>
</evidence>
<dbReference type="GO" id="GO:0000160">
    <property type="term" value="P:phosphorelay signal transduction system"/>
    <property type="evidence" value="ECO:0007669"/>
    <property type="project" value="InterPro"/>
</dbReference>
<dbReference type="SMART" id="SM00448">
    <property type="entry name" value="REC"/>
    <property type="match status" value="1"/>
</dbReference>
<feature type="domain" description="HD" evidence="3">
    <location>
        <begin position="311"/>
        <end position="433"/>
    </location>
</feature>
<name>A0A485M428_9ZZZZ</name>
<dbReference type="CDD" id="cd00077">
    <property type="entry name" value="HDc"/>
    <property type="match status" value="1"/>
</dbReference>
<feature type="domain" description="HD-GYP" evidence="4">
    <location>
        <begin position="289"/>
        <end position="475"/>
    </location>
</feature>
<dbReference type="AlphaFoldDB" id="A0A485M428"/>
<proteinExistence type="predicted"/>
<dbReference type="EMBL" id="CAADRM010000132">
    <property type="protein sequence ID" value="VFU17398.1"/>
    <property type="molecule type" value="Genomic_DNA"/>
</dbReference>
<keyword evidence="1" id="KW-0175">Coiled coil</keyword>
<dbReference type="PANTHER" id="PTHR45228">
    <property type="entry name" value="CYCLIC DI-GMP PHOSPHODIESTERASE TM_0186-RELATED"/>
    <property type="match status" value="1"/>
</dbReference>
<protein>
    <submittedName>
        <fullName evidence="5">Cyclic di-GMP phosphodiesterase response regulator RpfG</fullName>
        <ecNumber evidence="5">3.1.4.52</ecNumber>
    </submittedName>
</protein>
<accession>A0A485M428</accession>
<reference evidence="5" key="1">
    <citation type="submission" date="2019-03" db="EMBL/GenBank/DDBJ databases">
        <authorList>
            <person name="Hao L."/>
        </authorList>
    </citation>
    <scope>NUCLEOTIDE SEQUENCE</scope>
</reference>
<evidence type="ECO:0000259" key="2">
    <source>
        <dbReference type="PROSITE" id="PS50110"/>
    </source>
</evidence>
<dbReference type="InterPro" id="IPR011006">
    <property type="entry name" value="CheY-like_superfamily"/>
</dbReference>
<dbReference type="PROSITE" id="PS51832">
    <property type="entry name" value="HD_GYP"/>
    <property type="match status" value="1"/>
</dbReference>
<dbReference type="SMART" id="SM00471">
    <property type="entry name" value="HDc"/>
    <property type="match status" value="1"/>
</dbReference>
<dbReference type="PANTHER" id="PTHR45228:SF4">
    <property type="entry name" value="LIPOPROTEIN"/>
    <property type="match status" value="1"/>
</dbReference>
<evidence type="ECO:0000313" key="5">
    <source>
        <dbReference type="EMBL" id="VFU17398.1"/>
    </source>
</evidence>
<dbReference type="SUPFAM" id="SSF109604">
    <property type="entry name" value="HD-domain/PDEase-like"/>
    <property type="match status" value="1"/>
</dbReference>
<dbReference type="Pfam" id="PF00072">
    <property type="entry name" value="Response_reg"/>
    <property type="match status" value="1"/>
</dbReference>
<dbReference type="InterPro" id="IPR006674">
    <property type="entry name" value="HD_domain"/>
</dbReference>
<feature type="domain" description="Response regulatory" evidence="2">
    <location>
        <begin position="5"/>
        <end position="119"/>
    </location>
</feature>
<dbReference type="PROSITE" id="PS51831">
    <property type="entry name" value="HD"/>
    <property type="match status" value="1"/>
</dbReference>
<dbReference type="SUPFAM" id="SSF52172">
    <property type="entry name" value="CheY-like"/>
    <property type="match status" value="1"/>
</dbReference>
<dbReference type="InterPro" id="IPR037522">
    <property type="entry name" value="HD_GYP_dom"/>
</dbReference>